<sequence length="271" mass="31918">MSKPTFLTLPAELRLQIISYLLPQPPESGFLQLNSPNAALGLILDAAYSSSQHISLLLTCRQFYADFTPLAFSSTTFLIIDTFTPILQRFFTLQAHQRQALRKLAFVAGARQFREMCQWEKWPFDMASLALDELTIVLHRSAHWHYPSDFTSDIVSLLRRLRQVRKLKFVRNGANVKGFFKTWYNRLVGLMLKEDHRQRYDVPGGPYLEDTWWEWGYDENEQSFELRAVERKPVLEEGEYMEWVKPRVQRLVRDMEDEEEDPDPRARNGWP</sequence>
<proteinExistence type="predicted"/>
<dbReference type="PANTHER" id="PTHR42085:SF2">
    <property type="entry name" value="F-BOX DOMAIN-CONTAINING PROTEIN"/>
    <property type="match status" value="1"/>
</dbReference>
<reference evidence="1" key="1">
    <citation type="journal article" date="2020" name="Stud. Mycol.">
        <title>101 Dothideomycetes genomes: a test case for predicting lifestyles and emergence of pathogens.</title>
        <authorList>
            <person name="Haridas S."/>
            <person name="Albert R."/>
            <person name="Binder M."/>
            <person name="Bloem J."/>
            <person name="Labutti K."/>
            <person name="Salamov A."/>
            <person name="Andreopoulos B."/>
            <person name="Baker S."/>
            <person name="Barry K."/>
            <person name="Bills G."/>
            <person name="Bluhm B."/>
            <person name="Cannon C."/>
            <person name="Castanera R."/>
            <person name="Culley D."/>
            <person name="Daum C."/>
            <person name="Ezra D."/>
            <person name="Gonzalez J."/>
            <person name="Henrissat B."/>
            <person name="Kuo A."/>
            <person name="Liang C."/>
            <person name="Lipzen A."/>
            <person name="Lutzoni F."/>
            <person name="Magnuson J."/>
            <person name="Mondo S."/>
            <person name="Nolan M."/>
            <person name="Ohm R."/>
            <person name="Pangilinan J."/>
            <person name="Park H.-J."/>
            <person name="Ramirez L."/>
            <person name="Alfaro M."/>
            <person name="Sun H."/>
            <person name="Tritt A."/>
            <person name="Yoshinaga Y."/>
            <person name="Zwiers L.-H."/>
            <person name="Turgeon B."/>
            <person name="Goodwin S."/>
            <person name="Spatafora J."/>
            <person name="Crous P."/>
            <person name="Grigoriev I."/>
        </authorList>
    </citation>
    <scope>NUCLEOTIDE SEQUENCE</scope>
    <source>
        <strain evidence="1">CBS 123094</strain>
    </source>
</reference>
<accession>A0A6A5X002</accession>
<dbReference type="AlphaFoldDB" id="A0A6A5X002"/>
<protein>
    <recommendedName>
        <fullName evidence="3">F-box domain-containing protein</fullName>
    </recommendedName>
</protein>
<dbReference type="InterPro" id="IPR038883">
    <property type="entry name" value="AN11006-like"/>
</dbReference>
<name>A0A6A5X002_9PLEO</name>
<dbReference type="OrthoDB" id="3786918at2759"/>
<organism evidence="1 2">
    <name type="scientific">Amniculicola lignicola CBS 123094</name>
    <dbReference type="NCBI Taxonomy" id="1392246"/>
    <lineage>
        <taxon>Eukaryota</taxon>
        <taxon>Fungi</taxon>
        <taxon>Dikarya</taxon>
        <taxon>Ascomycota</taxon>
        <taxon>Pezizomycotina</taxon>
        <taxon>Dothideomycetes</taxon>
        <taxon>Pleosporomycetidae</taxon>
        <taxon>Pleosporales</taxon>
        <taxon>Amniculicolaceae</taxon>
        <taxon>Amniculicola</taxon>
    </lineage>
</organism>
<evidence type="ECO:0000313" key="1">
    <source>
        <dbReference type="EMBL" id="KAF2003126.1"/>
    </source>
</evidence>
<evidence type="ECO:0008006" key="3">
    <source>
        <dbReference type="Google" id="ProtNLM"/>
    </source>
</evidence>
<dbReference type="EMBL" id="ML977574">
    <property type="protein sequence ID" value="KAF2003126.1"/>
    <property type="molecule type" value="Genomic_DNA"/>
</dbReference>
<dbReference type="PANTHER" id="PTHR42085">
    <property type="entry name" value="F-BOX DOMAIN-CONTAINING PROTEIN"/>
    <property type="match status" value="1"/>
</dbReference>
<dbReference type="Proteomes" id="UP000799779">
    <property type="component" value="Unassembled WGS sequence"/>
</dbReference>
<keyword evidence="2" id="KW-1185">Reference proteome</keyword>
<gene>
    <name evidence="1" type="ORF">P154DRAFT_111047</name>
</gene>
<evidence type="ECO:0000313" key="2">
    <source>
        <dbReference type="Proteomes" id="UP000799779"/>
    </source>
</evidence>